<proteinExistence type="predicted"/>
<comment type="caution">
    <text evidence="1">The sequence shown here is derived from an EMBL/GenBank/DDBJ whole genome shotgun (WGS) entry which is preliminary data.</text>
</comment>
<gene>
    <name evidence="1" type="ORF">Voc01_063370</name>
</gene>
<dbReference type="EMBL" id="BOPH01000088">
    <property type="protein sequence ID" value="GIJ71420.1"/>
    <property type="molecule type" value="Genomic_DNA"/>
</dbReference>
<evidence type="ECO:0000313" key="2">
    <source>
        <dbReference type="Proteomes" id="UP000635606"/>
    </source>
</evidence>
<dbReference type="RefSeq" id="WP_203931292.1">
    <property type="nucleotide sequence ID" value="NZ_BOPH01000088.1"/>
</dbReference>
<reference evidence="1" key="1">
    <citation type="submission" date="2021-01" db="EMBL/GenBank/DDBJ databases">
        <title>Whole genome shotgun sequence of Virgisporangium ochraceum NBRC 16418.</title>
        <authorList>
            <person name="Komaki H."/>
            <person name="Tamura T."/>
        </authorList>
    </citation>
    <scope>NUCLEOTIDE SEQUENCE</scope>
    <source>
        <strain evidence="1">NBRC 16418</strain>
    </source>
</reference>
<dbReference type="AlphaFoldDB" id="A0A8J4A1B7"/>
<protein>
    <submittedName>
        <fullName evidence="1">Uncharacterized protein</fullName>
    </submittedName>
</protein>
<keyword evidence="2" id="KW-1185">Reference proteome</keyword>
<name>A0A8J4A1B7_9ACTN</name>
<dbReference type="Proteomes" id="UP000635606">
    <property type="component" value="Unassembled WGS sequence"/>
</dbReference>
<evidence type="ECO:0000313" key="1">
    <source>
        <dbReference type="EMBL" id="GIJ71420.1"/>
    </source>
</evidence>
<organism evidence="1 2">
    <name type="scientific">Virgisporangium ochraceum</name>
    <dbReference type="NCBI Taxonomy" id="65505"/>
    <lineage>
        <taxon>Bacteria</taxon>
        <taxon>Bacillati</taxon>
        <taxon>Actinomycetota</taxon>
        <taxon>Actinomycetes</taxon>
        <taxon>Micromonosporales</taxon>
        <taxon>Micromonosporaceae</taxon>
        <taxon>Virgisporangium</taxon>
    </lineage>
</organism>
<sequence length="289" mass="30995">MFTITDDGLGHGVVEIRRVADGTVVGTSAPFVVPGSERTFRWVARSLRWRDGDTVQIEPGDGWNSTSVEELPAVTVHAEGANSPESTPTVRVVGGGYAGDAPPQTYSAALHVLLEELEGPDWTAWWSAAPDDVLEISYEVTVHGPARVVARRGGNKLRIRGERPLDDILAATDPVAMARADVEAIVATARHRAGLGPAPDLPDRARTTVAAQRRIETDAALVRRLHGLLDSLADRLPTWLLASLRADLDHGRTGDTIGALRIQLGHLAVLTTEAERTELGAIAATYDHE</sequence>
<accession>A0A8J4A1B7</accession>